<accession>A0ABW3BCQ3</accession>
<dbReference type="SUPFAM" id="SSF103088">
    <property type="entry name" value="OmpA-like"/>
    <property type="match status" value="1"/>
</dbReference>
<feature type="domain" description="OmpA-like" evidence="6">
    <location>
        <begin position="171"/>
        <end position="287"/>
    </location>
</feature>
<dbReference type="EMBL" id="JBHTHR010000082">
    <property type="protein sequence ID" value="MFD0800676.1"/>
    <property type="molecule type" value="Genomic_DNA"/>
</dbReference>
<name>A0ABW3BCQ3_9ACTN</name>
<dbReference type="Proteomes" id="UP001596956">
    <property type="component" value="Unassembled WGS sequence"/>
</dbReference>
<dbReference type="InterPro" id="IPR036737">
    <property type="entry name" value="OmpA-like_sf"/>
</dbReference>
<dbReference type="CDD" id="cd07185">
    <property type="entry name" value="OmpA_C-like"/>
    <property type="match status" value="1"/>
</dbReference>
<dbReference type="InterPro" id="IPR050330">
    <property type="entry name" value="Bact_OuterMem_StrucFunc"/>
</dbReference>
<comment type="subcellular location">
    <subcellularLocation>
        <location evidence="1">Cell outer membrane</location>
    </subcellularLocation>
</comment>
<dbReference type="PROSITE" id="PS51123">
    <property type="entry name" value="OMPA_2"/>
    <property type="match status" value="1"/>
</dbReference>
<reference evidence="8" key="1">
    <citation type="journal article" date="2019" name="Int. J. Syst. Evol. Microbiol.">
        <title>The Global Catalogue of Microorganisms (GCM) 10K type strain sequencing project: providing services to taxonomists for standard genome sequencing and annotation.</title>
        <authorList>
            <consortium name="The Broad Institute Genomics Platform"/>
            <consortium name="The Broad Institute Genome Sequencing Center for Infectious Disease"/>
            <person name="Wu L."/>
            <person name="Ma J."/>
        </authorList>
    </citation>
    <scope>NUCLEOTIDE SEQUENCE [LARGE SCALE GENOMIC DNA]</scope>
    <source>
        <strain evidence="8">CCUG 63369</strain>
    </source>
</reference>
<dbReference type="InterPro" id="IPR006665">
    <property type="entry name" value="OmpA-like"/>
</dbReference>
<feature type="region of interest" description="Disordered" evidence="5">
    <location>
        <begin position="251"/>
        <end position="287"/>
    </location>
</feature>
<evidence type="ECO:0000256" key="5">
    <source>
        <dbReference type="SAM" id="MobiDB-lite"/>
    </source>
</evidence>
<keyword evidence="8" id="KW-1185">Reference proteome</keyword>
<evidence type="ECO:0000256" key="1">
    <source>
        <dbReference type="ARBA" id="ARBA00004442"/>
    </source>
</evidence>
<evidence type="ECO:0000313" key="8">
    <source>
        <dbReference type="Proteomes" id="UP001596956"/>
    </source>
</evidence>
<evidence type="ECO:0000256" key="2">
    <source>
        <dbReference type="ARBA" id="ARBA00023136"/>
    </source>
</evidence>
<dbReference type="PANTHER" id="PTHR30329:SF21">
    <property type="entry name" value="LIPOPROTEIN YIAD-RELATED"/>
    <property type="match status" value="1"/>
</dbReference>
<keyword evidence="2 4" id="KW-0472">Membrane</keyword>
<feature type="compositionally biased region" description="Polar residues" evidence="5">
    <location>
        <begin position="221"/>
        <end position="231"/>
    </location>
</feature>
<keyword evidence="3" id="KW-0998">Cell outer membrane</keyword>
<feature type="region of interest" description="Disordered" evidence="5">
    <location>
        <begin position="204"/>
        <end position="231"/>
    </location>
</feature>
<evidence type="ECO:0000256" key="4">
    <source>
        <dbReference type="PROSITE-ProRule" id="PRU00473"/>
    </source>
</evidence>
<sequence length="287" mass="30767">MASTKTSSTEAGTKFRIDIHSLKRQENDTIVLRFSMVNAGAEGSVTVLRPPRHGDAAADLQPFSLIDGINQKKHLPLLYSSGQCYCSDWTTNSLAAGENVTGWIAFPSPPNDAESMIFTSSITPPILDVPITGDEGKTLHPTSGELDPPKVWDVHSLENNPSENTTRQETGDEVAVSLSTDVLFAVGKSTLDTKAEGKLDQVANEIDASSSDSVEVEGHTDSSGNDSINDPLSINRAATVEDALSTLVTRPEIQFDSTGHGSSQPIATNETEEGRQKNRRVTITFAK</sequence>
<protein>
    <submittedName>
        <fullName evidence="7">OmpA family protein</fullName>
    </submittedName>
</protein>
<feature type="compositionally biased region" description="Polar residues" evidence="5">
    <location>
        <begin position="255"/>
        <end position="269"/>
    </location>
</feature>
<evidence type="ECO:0000256" key="3">
    <source>
        <dbReference type="ARBA" id="ARBA00023237"/>
    </source>
</evidence>
<organism evidence="7 8">
    <name type="scientific">Streptomonospora algeriensis</name>
    <dbReference type="NCBI Taxonomy" id="995084"/>
    <lineage>
        <taxon>Bacteria</taxon>
        <taxon>Bacillati</taxon>
        <taxon>Actinomycetota</taxon>
        <taxon>Actinomycetes</taxon>
        <taxon>Streptosporangiales</taxon>
        <taxon>Nocardiopsidaceae</taxon>
        <taxon>Streptomonospora</taxon>
    </lineage>
</organism>
<proteinExistence type="predicted"/>
<evidence type="ECO:0000313" key="7">
    <source>
        <dbReference type="EMBL" id="MFD0800676.1"/>
    </source>
</evidence>
<evidence type="ECO:0000259" key="6">
    <source>
        <dbReference type="PROSITE" id="PS51123"/>
    </source>
</evidence>
<dbReference type="Gene3D" id="3.30.1330.60">
    <property type="entry name" value="OmpA-like domain"/>
    <property type="match status" value="1"/>
</dbReference>
<gene>
    <name evidence="7" type="ORF">ACFQZU_04995</name>
</gene>
<dbReference type="PANTHER" id="PTHR30329">
    <property type="entry name" value="STATOR ELEMENT OF FLAGELLAR MOTOR COMPLEX"/>
    <property type="match status" value="1"/>
</dbReference>
<comment type="caution">
    <text evidence="7">The sequence shown here is derived from an EMBL/GenBank/DDBJ whole genome shotgun (WGS) entry which is preliminary data.</text>
</comment>
<dbReference type="Pfam" id="PF00691">
    <property type="entry name" value="OmpA"/>
    <property type="match status" value="1"/>
</dbReference>
<dbReference type="PRINTS" id="PR01021">
    <property type="entry name" value="OMPADOMAIN"/>
</dbReference>
<dbReference type="InterPro" id="IPR006664">
    <property type="entry name" value="OMP_bac"/>
</dbReference>